<keyword evidence="2" id="KW-1185">Reference proteome</keyword>
<name>A0ACB0KRR2_TRIPR</name>
<evidence type="ECO:0000313" key="2">
    <source>
        <dbReference type="Proteomes" id="UP001177021"/>
    </source>
</evidence>
<sequence length="405" mass="45307">MSGPSPAIPSHSRIRTTTMDLKKSVRCQEDVALTITKHLLLKQDFQQKNLVFSPLSLFVVLSVVAAGSEGHSLDQLLSFLQFDSIDNLIAFFSQLVALFSDDRMCFINGMWADESIPLSHSFKQLVATHYNTTLASVDFKTKGGQACRDVNLWVEKETNGLITKLLHPSMVSNSTELVFANALCFNGVWEHMFMPISVPAGFHLLNGTKVIAPFMLSKQREHFIGIFDGFKVLRLSYKQGRDETLRFSMYIFLPNAKDGLLALIEKLASESDFLKDKFPQRKVEVRRFTIPKFKISFSFEASNVLHELGMISPFVLTKVVEGMNPPLGVESIYHNAFIEVNEKGTLASANTIMRAARGKRCATPTDFVADHPFLFLIREDFSGTILFIGQVLNPLDGANEPTISK</sequence>
<gene>
    <name evidence="1" type="ORF">MILVUS5_LOCUS25323</name>
</gene>
<proteinExistence type="predicted"/>
<accession>A0ACB0KRR2</accession>
<organism evidence="1 2">
    <name type="scientific">Trifolium pratense</name>
    <name type="common">Red clover</name>
    <dbReference type="NCBI Taxonomy" id="57577"/>
    <lineage>
        <taxon>Eukaryota</taxon>
        <taxon>Viridiplantae</taxon>
        <taxon>Streptophyta</taxon>
        <taxon>Embryophyta</taxon>
        <taxon>Tracheophyta</taxon>
        <taxon>Spermatophyta</taxon>
        <taxon>Magnoliopsida</taxon>
        <taxon>eudicotyledons</taxon>
        <taxon>Gunneridae</taxon>
        <taxon>Pentapetalae</taxon>
        <taxon>rosids</taxon>
        <taxon>fabids</taxon>
        <taxon>Fabales</taxon>
        <taxon>Fabaceae</taxon>
        <taxon>Papilionoideae</taxon>
        <taxon>50 kb inversion clade</taxon>
        <taxon>NPAAA clade</taxon>
        <taxon>Hologalegina</taxon>
        <taxon>IRL clade</taxon>
        <taxon>Trifolieae</taxon>
        <taxon>Trifolium</taxon>
    </lineage>
</organism>
<evidence type="ECO:0000313" key="1">
    <source>
        <dbReference type="EMBL" id="CAJ2659052.1"/>
    </source>
</evidence>
<protein>
    <submittedName>
        <fullName evidence="1">Uncharacterized protein</fullName>
    </submittedName>
</protein>
<dbReference type="EMBL" id="CASHSV030000311">
    <property type="protein sequence ID" value="CAJ2659052.1"/>
    <property type="molecule type" value="Genomic_DNA"/>
</dbReference>
<comment type="caution">
    <text evidence="1">The sequence shown here is derived from an EMBL/GenBank/DDBJ whole genome shotgun (WGS) entry which is preliminary data.</text>
</comment>
<dbReference type="Proteomes" id="UP001177021">
    <property type="component" value="Unassembled WGS sequence"/>
</dbReference>
<reference evidence="1" key="1">
    <citation type="submission" date="2023-10" db="EMBL/GenBank/DDBJ databases">
        <authorList>
            <person name="Rodriguez Cubillos JULIANA M."/>
            <person name="De Vega J."/>
        </authorList>
    </citation>
    <scope>NUCLEOTIDE SEQUENCE</scope>
</reference>